<sequence length="175" mass="18243">MTAPGTAQNARATGIVTPERITTVQARDIAVTPPTVTTRDRVTKAIQIMALNRMPGLIVVDEAGRPGAVLSGTDVLRLAIPRAYHEDPSLTRVVDEAYADAFPQDVGDLSVGDCLPRPLVSAVTVPLGATLLEVAAVMTRLRTPLVAVVTPDGTLAGAITLERLLTSLALFSPGA</sequence>
<reference evidence="4" key="1">
    <citation type="submission" date="2021-01" db="EMBL/GenBank/DDBJ databases">
        <title>Whole genome shotgun sequence of Sphaerimonospora thailandensis NBRC 107569.</title>
        <authorList>
            <person name="Komaki H."/>
            <person name="Tamura T."/>
        </authorList>
    </citation>
    <scope>NUCLEOTIDE SEQUENCE</scope>
    <source>
        <strain evidence="4">NBRC 107569</strain>
    </source>
</reference>
<evidence type="ECO:0000313" key="5">
    <source>
        <dbReference type="Proteomes" id="UP000610966"/>
    </source>
</evidence>
<comment type="caution">
    <text evidence="4">The sequence shown here is derived from an EMBL/GenBank/DDBJ whole genome shotgun (WGS) entry which is preliminary data.</text>
</comment>
<dbReference type="PANTHER" id="PTHR43080:SF2">
    <property type="entry name" value="CBS DOMAIN-CONTAINING PROTEIN"/>
    <property type="match status" value="1"/>
</dbReference>
<dbReference type="SUPFAM" id="SSF54631">
    <property type="entry name" value="CBS-domain pair"/>
    <property type="match status" value="1"/>
</dbReference>
<proteinExistence type="predicted"/>
<dbReference type="AlphaFoldDB" id="A0A8J3VZN3"/>
<dbReference type="RefSeq" id="WP_239089581.1">
    <property type="nucleotide sequence ID" value="NZ_BOOG01000019.1"/>
</dbReference>
<dbReference type="GO" id="GO:0016301">
    <property type="term" value="F:kinase activity"/>
    <property type="evidence" value="ECO:0007669"/>
    <property type="project" value="UniProtKB-KW"/>
</dbReference>
<dbReference type="Proteomes" id="UP000610966">
    <property type="component" value="Unassembled WGS sequence"/>
</dbReference>
<evidence type="ECO:0000256" key="1">
    <source>
        <dbReference type="ARBA" id="ARBA00023122"/>
    </source>
</evidence>
<feature type="domain" description="CBS" evidence="3">
    <location>
        <begin position="29"/>
        <end position="89"/>
    </location>
</feature>
<dbReference type="EMBL" id="BOOG01000019">
    <property type="protein sequence ID" value="GIH70051.1"/>
    <property type="molecule type" value="Genomic_DNA"/>
</dbReference>
<evidence type="ECO:0000256" key="2">
    <source>
        <dbReference type="PROSITE-ProRule" id="PRU00703"/>
    </source>
</evidence>
<keyword evidence="4" id="KW-0808">Transferase</keyword>
<accession>A0A8J3VZN3</accession>
<gene>
    <name evidence="4" type="ORF">Mth01_23040</name>
</gene>
<keyword evidence="5" id="KW-1185">Reference proteome</keyword>
<name>A0A8J3VZN3_9ACTN</name>
<dbReference type="InterPro" id="IPR046342">
    <property type="entry name" value="CBS_dom_sf"/>
</dbReference>
<organism evidence="4 5">
    <name type="scientific">Sphaerimonospora thailandensis</name>
    <dbReference type="NCBI Taxonomy" id="795644"/>
    <lineage>
        <taxon>Bacteria</taxon>
        <taxon>Bacillati</taxon>
        <taxon>Actinomycetota</taxon>
        <taxon>Actinomycetes</taxon>
        <taxon>Streptosporangiales</taxon>
        <taxon>Streptosporangiaceae</taxon>
        <taxon>Sphaerimonospora</taxon>
    </lineage>
</organism>
<keyword evidence="4" id="KW-0418">Kinase</keyword>
<protein>
    <submittedName>
        <fullName evidence="4">Histidine kinase</fullName>
    </submittedName>
</protein>
<dbReference type="Pfam" id="PF00571">
    <property type="entry name" value="CBS"/>
    <property type="match status" value="2"/>
</dbReference>
<dbReference type="PANTHER" id="PTHR43080">
    <property type="entry name" value="CBS DOMAIN-CONTAINING PROTEIN CBSX3, MITOCHONDRIAL"/>
    <property type="match status" value="1"/>
</dbReference>
<dbReference type="SMART" id="SM00116">
    <property type="entry name" value="CBS"/>
    <property type="match status" value="2"/>
</dbReference>
<dbReference type="Gene3D" id="3.10.580.10">
    <property type="entry name" value="CBS-domain"/>
    <property type="match status" value="1"/>
</dbReference>
<dbReference type="PROSITE" id="PS51371">
    <property type="entry name" value="CBS"/>
    <property type="match status" value="2"/>
</dbReference>
<evidence type="ECO:0000259" key="3">
    <source>
        <dbReference type="PROSITE" id="PS51371"/>
    </source>
</evidence>
<evidence type="ECO:0000313" key="4">
    <source>
        <dbReference type="EMBL" id="GIH70051.1"/>
    </source>
</evidence>
<keyword evidence="1 2" id="KW-0129">CBS domain</keyword>
<feature type="domain" description="CBS" evidence="3">
    <location>
        <begin position="116"/>
        <end position="175"/>
    </location>
</feature>
<dbReference type="InterPro" id="IPR000644">
    <property type="entry name" value="CBS_dom"/>
</dbReference>
<dbReference type="InterPro" id="IPR051257">
    <property type="entry name" value="Diverse_CBS-Domain"/>
</dbReference>